<reference evidence="1 2" key="1">
    <citation type="journal article" date="2013" name="Int. J. Syst. Evol. Microbiol.">
        <title>Sphingomonas kyungheensis sp. nov., a bacterium with ginsenoside-converting activity isolated from soil of a ginseng field.</title>
        <authorList>
            <person name="Son H.M."/>
            <person name="Yang J.E."/>
            <person name="Park Y."/>
            <person name="Han C.K."/>
            <person name="Kim S.G."/>
            <person name="Kook M."/>
            <person name="Yi T.H."/>
        </authorList>
    </citation>
    <scope>NUCLEOTIDE SEQUENCE [LARGE SCALE GENOMIC DNA]</scope>
    <source>
        <strain evidence="1 2">LMG 26582</strain>
    </source>
</reference>
<comment type="caution">
    <text evidence="1">The sequence shown here is derived from an EMBL/GenBank/DDBJ whole genome shotgun (WGS) entry which is preliminary data.</text>
</comment>
<organism evidence="1 2">
    <name type="scientific">Sphingomonas kyungheensis</name>
    <dbReference type="NCBI Taxonomy" id="1069987"/>
    <lineage>
        <taxon>Bacteria</taxon>
        <taxon>Pseudomonadati</taxon>
        <taxon>Pseudomonadota</taxon>
        <taxon>Alphaproteobacteria</taxon>
        <taxon>Sphingomonadales</taxon>
        <taxon>Sphingomonadaceae</taxon>
        <taxon>Sphingomonas</taxon>
    </lineage>
</organism>
<accession>A0ABU8H3Y4</accession>
<sequence length="47" mass="5029">MRAIDDPDGIPDEQETAAILEEIRRALLGDAEPGVPVAEADDPDRAD</sequence>
<gene>
    <name evidence="1" type="ORF">V8201_11405</name>
</gene>
<dbReference type="Proteomes" id="UP001367771">
    <property type="component" value="Unassembled WGS sequence"/>
</dbReference>
<dbReference type="EMBL" id="JBBBDM010000004">
    <property type="protein sequence ID" value="MEI5687685.1"/>
    <property type="molecule type" value="Genomic_DNA"/>
</dbReference>
<evidence type="ECO:0000313" key="2">
    <source>
        <dbReference type="Proteomes" id="UP001367771"/>
    </source>
</evidence>
<proteinExistence type="predicted"/>
<keyword evidence="2" id="KW-1185">Reference proteome</keyword>
<evidence type="ECO:0000313" key="1">
    <source>
        <dbReference type="EMBL" id="MEI5687685.1"/>
    </source>
</evidence>
<protein>
    <submittedName>
        <fullName evidence="1">Uncharacterized protein</fullName>
    </submittedName>
</protein>
<name>A0ABU8H3Y4_9SPHN</name>
<dbReference type="RefSeq" id="WP_336545357.1">
    <property type="nucleotide sequence ID" value="NZ_JBBBDM010000004.1"/>
</dbReference>